<keyword evidence="3" id="KW-1185">Reference proteome</keyword>
<feature type="coiled-coil region" evidence="1">
    <location>
        <begin position="55"/>
        <end position="117"/>
    </location>
</feature>
<comment type="caution">
    <text evidence="2">The sequence shown here is derived from an EMBL/GenBank/DDBJ whole genome shotgun (WGS) entry which is preliminary data.</text>
</comment>
<name>A0AAV5R560_PICKL</name>
<protein>
    <submittedName>
        <fullName evidence="2">Uncharacterized protein</fullName>
    </submittedName>
</protein>
<sequence length="260" mass="29751">MTEMNQVMLDAITQAINAGLAPINTSIEEIKGRLETLESKENEDSLVNQQEGDAINIVNANLQEEIEELKVVEEREDILLGFDNELKKDLNDINKEVELIENQLNEKAVTKAELLAETVSKEEFNNSQLAIKNLEEQIKQLMIGNKDGTLADKSFIVESFIKKYLPLVYFENKLRQRGRNQVKTEIQQASFVKAMQTEVLEETDTDEKRLTKFKKILNYLIHYGAMIDANLNSLPGHALSENLLNRYKGNTYDSFVIFCF</sequence>
<organism evidence="2 3">
    <name type="scientific">Pichia kluyveri</name>
    <name type="common">Yeast</name>
    <dbReference type="NCBI Taxonomy" id="36015"/>
    <lineage>
        <taxon>Eukaryota</taxon>
        <taxon>Fungi</taxon>
        <taxon>Dikarya</taxon>
        <taxon>Ascomycota</taxon>
        <taxon>Saccharomycotina</taxon>
        <taxon>Pichiomycetes</taxon>
        <taxon>Pichiales</taxon>
        <taxon>Pichiaceae</taxon>
        <taxon>Pichia</taxon>
    </lineage>
</organism>
<proteinExistence type="predicted"/>
<gene>
    <name evidence="2" type="ORF">DAPK24_030150</name>
</gene>
<evidence type="ECO:0000313" key="2">
    <source>
        <dbReference type="EMBL" id="GMM46440.1"/>
    </source>
</evidence>
<dbReference type="AlphaFoldDB" id="A0AAV5R560"/>
<keyword evidence="1" id="KW-0175">Coiled coil</keyword>
<evidence type="ECO:0000313" key="3">
    <source>
        <dbReference type="Proteomes" id="UP001378960"/>
    </source>
</evidence>
<reference evidence="2 3" key="1">
    <citation type="journal article" date="2023" name="Elife">
        <title>Identification of key yeast species and microbe-microbe interactions impacting larval growth of Drosophila in the wild.</title>
        <authorList>
            <person name="Mure A."/>
            <person name="Sugiura Y."/>
            <person name="Maeda R."/>
            <person name="Honda K."/>
            <person name="Sakurai N."/>
            <person name="Takahashi Y."/>
            <person name="Watada M."/>
            <person name="Katoh T."/>
            <person name="Gotoh A."/>
            <person name="Gotoh Y."/>
            <person name="Taniguchi I."/>
            <person name="Nakamura K."/>
            <person name="Hayashi T."/>
            <person name="Katayama T."/>
            <person name="Uemura T."/>
            <person name="Hattori Y."/>
        </authorList>
    </citation>
    <scope>NUCLEOTIDE SEQUENCE [LARGE SCALE GENOMIC DNA]</scope>
    <source>
        <strain evidence="2 3">PK-24</strain>
    </source>
</reference>
<dbReference type="EMBL" id="BTGB01000003">
    <property type="protein sequence ID" value="GMM46440.1"/>
    <property type="molecule type" value="Genomic_DNA"/>
</dbReference>
<accession>A0AAV5R560</accession>
<evidence type="ECO:0000256" key="1">
    <source>
        <dbReference type="SAM" id="Coils"/>
    </source>
</evidence>
<dbReference type="Proteomes" id="UP001378960">
    <property type="component" value="Unassembled WGS sequence"/>
</dbReference>